<name>A0ABY9ISW3_9ACTN</name>
<sequence>MKRSSSHRALQYGRSAALGCVVLLLLVAGVLSSWDSAHHIVLAKGREHGTMTVTGCGSEVCTGPYTPADGGAARSRVSVEKSVAAKKGDRFPVVVKPDTFEVVRTGTPGFLHAWMPLGGALVLAGLVIGGGLRLPRVGWGAGIAGGALLVATFIAL</sequence>
<gene>
    <name evidence="2" type="ORF">P8A19_25120</name>
</gene>
<feature type="transmembrane region" description="Helical" evidence="1">
    <location>
        <begin position="111"/>
        <end position="130"/>
    </location>
</feature>
<evidence type="ECO:0000313" key="2">
    <source>
        <dbReference type="EMBL" id="WLQ58507.1"/>
    </source>
</evidence>
<accession>A0ABY9ISW3</accession>
<proteinExistence type="predicted"/>
<dbReference type="EMBL" id="CP120988">
    <property type="protein sequence ID" value="WLQ58507.1"/>
    <property type="molecule type" value="Genomic_DNA"/>
</dbReference>
<evidence type="ECO:0000256" key="1">
    <source>
        <dbReference type="SAM" id="Phobius"/>
    </source>
</evidence>
<protein>
    <submittedName>
        <fullName evidence="2">Uncharacterized protein</fullName>
    </submittedName>
</protein>
<keyword evidence="1" id="KW-1133">Transmembrane helix</keyword>
<keyword evidence="1" id="KW-0472">Membrane</keyword>
<keyword evidence="1" id="KW-0812">Transmembrane</keyword>
<dbReference type="Proteomes" id="UP001235744">
    <property type="component" value="Chromosome"/>
</dbReference>
<evidence type="ECO:0000313" key="3">
    <source>
        <dbReference type="Proteomes" id="UP001235744"/>
    </source>
</evidence>
<organism evidence="2 3">
    <name type="scientific">Streptomyces poriferorum</name>
    <dbReference type="NCBI Taxonomy" id="2798799"/>
    <lineage>
        <taxon>Bacteria</taxon>
        <taxon>Bacillati</taxon>
        <taxon>Actinomycetota</taxon>
        <taxon>Actinomycetes</taxon>
        <taxon>Kitasatosporales</taxon>
        <taxon>Streptomycetaceae</taxon>
        <taxon>Streptomyces</taxon>
    </lineage>
</organism>
<reference evidence="2 3" key="1">
    <citation type="submission" date="2023-03" db="EMBL/GenBank/DDBJ databases">
        <title>Isolation and description of six Streptomyces strains from soil environments, able to metabolize different microbial glucans.</title>
        <authorList>
            <person name="Widen T."/>
            <person name="Larsbrink J."/>
        </authorList>
    </citation>
    <scope>NUCLEOTIDE SEQUENCE [LARGE SCALE GENOMIC DNA]</scope>
    <source>
        <strain evidence="2 3">Alt2</strain>
    </source>
</reference>
<dbReference type="RefSeq" id="WP_219570397.1">
    <property type="nucleotide sequence ID" value="NZ_CP120988.1"/>
</dbReference>
<feature type="transmembrane region" description="Helical" evidence="1">
    <location>
        <begin position="137"/>
        <end position="155"/>
    </location>
</feature>
<keyword evidence="3" id="KW-1185">Reference proteome</keyword>